<sequence>MLSMINTTSPLDKANSCIYCGGTGPFSKEHIFCAGLGGDDGQFILHDLVCKQCNTERFSPMEAEFMRNSAESFTRILVQPRGRKRKGDDTPKFRPSSIRVFLPNGTLAEAAMRPRGEIVILPQYALVDNQLQGQCGYMADMTAFVEQLSSLLALDVVYVVTKTATLDRPQYAIMTSRWTGERYEADGHEIKLNVPEPCIWRDVESNTEPADPRSRIFRRPEGQIVIRLEAQMPEAEFLTLLRKHLGEMQASASQARKGTPIFGAAVGVRLQMQVGLRERVMAKIGVNLSARVFGEDYVRHVCFDKIKASILTGEPEVFSTLHRLDEMAPDEFLVKMFATTPKHNHFCALTAVQIPEGSIELIFCIQLYGGIVTMLRLAQDLPTPLPTLPIFMFVDYVNHRIKLADSVEFTTQYMFPNLALAAGGDDSAPGLGR</sequence>
<proteinExistence type="predicted"/>
<reference evidence="1 2" key="1">
    <citation type="submission" date="2016-04" db="EMBL/GenBank/DDBJ databases">
        <title>Draft genome sequence of Janthinobacterium psychrotolerans sp. nov., isolated from freshwater sediments in Denmark.</title>
        <authorList>
            <person name="Gong X."/>
            <person name="Skrivergaard S."/>
            <person name="Korsgaard B.S."/>
            <person name="Schreiber L."/>
            <person name="Marshall I.P."/>
            <person name="Finster K."/>
            <person name="Schramm A."/>
        </authorList>
    </citation>
    <scope>NUCLEOTIDE SEQUENCE [LARGE SCALE GENOMIC DNA]</scope>
    <source>
        <strain evidence="1 2">S3-2</strain>
    </source>
</reference>
<name>A0A1A7C912_9BURK</name>
<evidence type="ECO:0000313" key="1">
    <source>
        <dbReference type="EMBL" id="OBV41260.1"/>
    </source>
</evidence>
<evidence type="ECO:0000313" key="2">
    <source>
        <dbReference type="Proteomes" id="UP000092713"/>
    </source>
</evidence>
<accession>A0A1A7C912</accession>
<dbReference type="EMBL" id="LOCQ01000036">
    <property type="protein sequence ID" value="OBV41260.1"/>
    <property type="molecule type" value="Genomic_DNA"/>
</dbReference>
<organism evidence="1 2">
    <name type="scientific">Janthinobacterium psychrotolerans</name>
    <dbReference type="NCBI Taxonomy" id="1747903"/>
    <lineage>
        <taxon>Bacteria</taxon>
        <taxon>Pseudomonadati</taxon>
        <taxon>Pseudomonadota</taxon>
        <taxon>Betaproteobacteria</taxon>
        <taxon>Burkholderiales</taxon>
        <taxon>Oxalobacteraceae</taxon>
        <taxon>Janthinobacterium</taxon>
    </lineage>
</organism>
<dbReference type="AlphaFoldDB" id="A0A1A7C912"/>
<gene>
    <name evidence="1" type="ORF">ASR47_102716</name>
</gene>
<protein>
    <recommendedName>
        <fullName evidence="3">HNH endonuclease</fullName>
    </recommendedName>
</protein>
<dbReference type="Proteomes" id="UP000092713">
    <property type="component" value="Unassembled WGS sequence"/>
</dbReference>
<dbReference type="RefSeq" id="WP_065306139.1">
    <property type="nucleotide sequence ID" value="NZ_LOCQ01000036.1"/>
</dbReference>
<comment type="caution">
    <text evidence="1">The sequence shown here is derived from an EMBL/GenBank/DDBJ whole genome shotgun (WGS) entry which is preliminary data.</text>
</comment>
<keyword evidence="2" id="KW-1185">Reference proteome</keyword>
<dbReference type="OrthoDB" id="2804463at2"/>
<evidence type="ECO:0008006" key="3">
    <source>
        <dbReference type="Google" id="ProtNLM"/>
    </source>
</evidence>